<sequence>MHPKQSFTVPILPVMLQQFACFTFYLVEMRNVNANGRKAQEIANKSKTRDCARGTSYPLLIILNLLEMLPWMRALYLMPSKEGNSSRIGELAGITQNSTRNEFV</sequence>
<protein>
    <submittedName>
        <fullName evidence="2">Uncharacterized protein</fullName>
    </submittedName>
</protein>
<keyword evidence="3" id="KW-1185">Reference proteome</keyword>
<feature type="transmembrane region" description="Helical" evidence="1">
    <location>
        <begin position="7"/>
        <end position="27"/>
    </location>
</feature>
<keyword evidence="1" id="KW-0472">Membrane</keyword>
<dbReference type="AlphaFoldDB" id="A0A4Y2BXQ1"/>
<keyword evidence="1" id="KW-0812">Transmembrane</keyword>
<evidence type="ECO:0000256" key="1">
    <source>
        <dbReference type="SAM" id="Phobius"/>
    </source>
</evidence>
<accession>A0A4Y2BXQ1</accession>
<proteinExistence type="predicted"/>
<evidence type="ECO:0000313" key="2">
    <source>
        <dbReference type="EMBL" id="GBL95924.1"/>
    </source>
</evidence>
<evidence type="ECO:0000313" key="3">
    <source>
        <dbReference type="Proteomes" id="UP000499080"/>
    </source>
</evidence>
<reference evidence="2 3" key="1">
    <citation type="journal article" date="2019" name="Sci. Rep.">
        <title>Orb-weaving spider Araneus ventricosus genome elucidates the spidroin gene catalogue.</title>
        <authorList>
            <person name="Kono N."/>
            <person name="Nakamura H."/>
            <person name="Ohtoshi R."/>
            <person name="Moran D.A.P."/>
            <person name="Shinohara A."/>
            <person name="Yoshida Y."/>
            <person name="Fujiwara M."/>
            <person name="Mori M."/>
            <person name="Tomita M."/>
            <person name="Arakawa K."/>
        </authorList>
    </citation>
    <scope>NUCLEOTIDE SEQUENCE [LARGE SCALE GENOMIC DNA]</scope>
</reference>
<gene>
    <name evidence="2" type="ORF">AVEN_227152_1</name>
</gene>
<dbReference type="EMBL" id="BGPR01000115">
    <property type="protein sequence ID" value="GBL95924.1"/>
    <property type="molecule type" value="Genomic_DNA"/>
</dbReference>
<dbReference type="Proteomes" id="UP000499080">
    <property type="component" value="Unassembled WGS sequence"/>
</dbReference>
<keyword evidence="1" id="KW-1133">Transmembrane helix</keyword>
<organism evidence="2 3">
    <name type="scientific">Araneus ventricosus</name>
    <name type="common">Orbweaver spider</name>
    <name type="synonym">Epeira ventricosa</name>
    <dbReference type="NCBI Taxonomy" id="182803"/>
    <lineage>
        <taxon>Eukaryota</taxon>
        <taxon>Metazoa</taxon>
        <taxon>Ecdysozoa</taxon>
        <taxon>Arthropoda</taxon>
        <taxon>Chelicerata</taxon>
        <taxon>Arachnida</taxon>
        <taxon>Araneae</taxon>
        <taxon>Araneomorphae</taxon>
        <taxon>Entelegynae</taxon>
        <taxon>Araneoidea</taxon>
        <taxon>Araneidae</taxon>
        <taxon>Araneus</taxon>
    </lineage>
</organism>
<comment type="caution">
    <text evidence="2">The sequence shown here is derived from an EMBL/GenBank/DDBJ whole genome shotgun (WGS) entry which is preliminary data.</text>
</comment>
<name>A0A4Y2BXQ1_ARAVE</name>